<protein>
    <submittedName>
        <fullName evidence="1">Uncharacterized protein</fullName>
    </submittedName>
</protein>
<proteinExistence type="predicted"/>
<keyword evidence="2" id="KW-1185">Reference proteome</keyword>
<evidence type="ECO:0000313" key="1">
    <source>
        <dbReference type="EMBL" id="GBP22366.1"/>
    </source>
</evidence>
<gene>
    <name evidence="1" type="ORF">EVAR_11882_1</name>
</gene>
<dbReference type="AlphaFoldDB" id="A0A4C1U8Z9"/>
<accession>A0A4C1U8Z9</accession>
<comment type="caution">
    <text evidence="1">The sequence shown here is derived from an EMBL/GenBank/DDBJ whole genome shotgun (WGS) entry which is preliminary data.</text>
</comment>
<sequence>MGYLMEGCGGRLTGKRSDGLGNEVEGIWAFSRRNRVCETPVSEYSPLPMDTHDPRRVTSTLPASWVGIGYPMKRASMERATGSFTHWTKCKKRKLLLHVCVLHRNRYGNMCTNNTTKYTASLSSAVVRLPFFYKCNAVRKGAVGQFDVGGDRPGWTHMRRRGK</sequence>
<evidence type="ECO:0000313" key="2">
    <source>
        <dbReference type="Proteomes" id="UP000299102"/>
    </source>
</evidence>
<dbReference type="EMBL" id="BGZK01000139">
    <property type="protein sequence ID" value="GBP22366.1"/>
    <property type="molecule type" value="Genomic_DNA"/>
</dbReference>
<dbReference type="Proteomes" id="UP000299102">
    <property type="component" value="Unassembled WGS sequence"/>
</dbReference>
<name>A0A4C1U8Z9_EUMVA</name>
<reference evidence="1 2" key="1">
    <citation type="journal article" date="2019" name="Commun. Biol.">
        <title>The bagworm genome reveals a unique fibroin gene that provides high tensile strength.</title>
        <authorList>
            <person name="Kono N."/>
            <person name="Nakamura H."/>
            <person name="Ohtoshi R."/>
            <person name="Tomita M."/>
            <person name="Numata K."/>
            <person name="Arakawa K."/>
        </authorList>
    </citation>
    <scope>NUCLEOTIDE SEQUENCE [LARGE SCALE GENOMIC DNA]</scope>
</reference>
<organism evidence="1 2">
    <name type="scientific">Eumeta variegata</name>
    <name type="common">Bagworm moth</name>
    <name type="synonym">Eumeta japonica</name>
    <dbReference type="NCBI Taxonomy" id="151549"/>
    <lineage>
        <taxon>Eukaryota</taxon>
        <taxon>Metazoa</taxon>
        <taxon>Ecdysozoa</taxon>
        <taxon>Arthropoda</taxon>
        <taxon>Hexapoda</taxon>
        <taxon>Insecta</taxon>
        <taxon>Pterygota</taxon>
        <taxon>Neoptera</taxon>
        <taxon>Endopterygota</taxon>
        <taxon>Lepidoptera</taxon>
        <taxon>Glossata</taxon>
        <taxon>Ditrysia</taxon>
        <taxon>Tineoidea</taxon>
        <taxon>Psychidae</taxon>
        <taxon>Oiketicinae</taxon>
        <taxon>Eumeta</taxon>
    </lineage>
</organism>